<dbReference type="AlphaFoldDB" id="A0A0C1J0V5"/>
<dbReference type="STRING" id="1349421.OI18_01355"/>
<feature type="transmembrane region" description="Helical" evidence="1">
    <location>
        <begin position="94"/>
        <end position="111"/>
    </location>
</feature>
<keyword evidence="1" id="KW-0472">Membrane</keyword>
<accession>A0A0C1J0V5</accession>
<dbReference type="GO" id="GO:0016020">
    <property type="term" value="C:membrane"/>
    <property type="evidence" value="ECO:0007669"/>
    <property type="project" value="InterPro"/>
</dbReference>
<name>A0A0C1J0V5_9BACT</name>
<gene>
    <name evidence="2" type="ORF">OI18_01355</name>
</gene>
<evidence type="ECO:0000256" key="1">
    <source>
        <dbReference type="SAM" id="Phobius"/>
    </source>
</evidence>
<dbReference type="InterPro" id="IPR004891">
    <property type="entry name" value="Mercury-R_MerC"/>
</dbReference>
<evidence type="ECO:0000313" key="3">
    <source>
        <dbReference type="Proteomes" id="UP000031408"/>
    </source>
</evidence>
<protein>
    <recommendedName>
        <fullName evidence="4">MerC domain-containing protein</fullName>
    </recommendedName>
</protein>
<dbReference type="Pfam" id="PF03203">
    <property type="entry name" value="MerC"/>
    <property type="match status" value="1"/>
</dbReference>
<dbReference type="RefSeq" id="WP_039136345.1">
    <property type="nucleotide sequence ID" value="NZ_JSVC01000001.1"/>
</dbReference>
<feature type="transmembrane region" description="Helical" evidence="1">
    <location>
        <begin position="72"/>
        <end position="88"/>
    </location>
</feature>
<keyword evidence="1" id="KW-0812">Transmembrane</keyword>
<dbReference type="Proteomes" id="UP000031408">
    <property type="component" value="Unassembled WGS sequence"/>
</dbReference>
<organism evidence="2 3">
    <name type="scientific">Flavihumibacter solisilvae</name>
    <dbReference type="NCBI Taxonomy" id="1349421"/>
    <lineage>
        <taxon>Bacteria</taxon>
        <taxon>Pseudomonadati</taxon>
        <taxon>Bacteroidota</taxon>
        <taxon>Chitinophagia</taxon>
        <taxon>Chitinophagales</taxon>
        <taxon>Chitinophagaceae</taxon>
        <taxon>Flavihumibacter</taxon>
    </lineage>
</organism>
<proteinExistence type="predicted"/>
<sequence>MGFKINWDALGIATSLACAIHCAVLPLLLTSLPIFGINIIENLPFEYLMIFLAFLIGAISLYHGYKKHHHRSGPFLMFGLGIALLLAKQTWHHLQVWFLVPAVISIVTAHFRNFQLCRRANHCHATDCNH</sequence>
<reference evidence="2 3" key="1">
    <citation type="submission" date="2014-11" db="EMBL/GenBank/DDBJ databases">
        <title>Genome sequence of Flavihumibacter solisilvae 3-3.</title>
        <authorList>
            <person name="Zhou G."/>
            <person name="Li M."/>
            <person name="Wang G."/>
        </authorList>
    </citation>
    <scope>NUCLEOTIDE SEQUENCE [LARGE SCALE GENOMIC DNA]</scope>
    <source>
        <strain evidence="2 3">3-3</strain>
    </source>
</reference>
<keyword evidence="3" id="KW-1185">Reference proteome</keyword>
<keyword evidence="1" id="KW-1133">Transmembrane helix</keyword>
<comment type="caution">
    <text evidence="2">The sequence shown here is derived from an EMBL/GenBank/DDBJ whole genome shotgun (WGS) entry which is preliminary data.</text>
</comment>
<dbReference type="EMBL" id="JSVC01000001">
    <property type="protein sequence ID" value="KIC96414.1"/>
    <property type="molecule type" value="Genomic_DNA"/>
</dbReference>
<evidence type="ECO:0008006" key="4">
    <source>
        <dbReference type="Google" id="ProtNLM"/>
    </source>
</evidence>
<dbReference type="GO" id="GO:0015097">
    <property type="term" value="F:mercury ion transmembrane transporter activity"/>
    <property type="evidence" value="ECO:0007669"/>
    <property type="project" value="InterPro"/>
</dbReference>
<dbReference type="OrthoDB" id="5966279at2"/>
<evidence type="ECO:0000313" key="2">
    <source>
        <dbReference type="EMBL" id="KIC96414.1"/>
    </source>
</evidence>
<feature type="transmembrane region" description="Helical" evidence="1">
    <location>
        <begin position="12"/>
        <end position="35"/>
    </location>
</feature>
<feature type="transmembrane region" description="Helical" evidence="1">
    <location>
        <begin position="47"/>
        <end position="65"/>
    </location>
</feature>